<dbReference type="Proteomes" id="UP000267606">
    <property type="component" value="Unassembled WGS sequence"/>
</dbReference>
<proteinExistence type="predicted"/>
<gene>
    <name evidence="1" type="ORF">OFLC_LOCUS11880</name>
</gene>
<evidence type="ECO:0000313" key="2">
    <source>
        <dbReference type="Proteomes" id="UP000267606"/>
    </source>
</evidence>
<name>A0A183HWL5_9BILA</name>
<organism evidence="3">
    <name type="scientific">Onchocerca flexuosa</name>
    <dbReference type="NCBI Taxonomy" id="387005"/>
    <lineage>
        <taxon>Eukaryota</taxon>
        <taxon>Metazoa</taxon>
        <taxon>Ecdysozoa</taxon>
        <taxon>Nematoda</taxon>
        <taxon>Chromadorea</taxon>
        <taxon>Rhabditida</taxon>
        <taxon>Spirurina</taxon>
        <taxon>Spiruromorpha</taxon>
        <taxon>Filarioidea</taxon>
        <taxon>Onchocercidae</taxon>
        <taxon>Onchocerca</taxon>
    </lineage>
</organism>
<evidence type="ECO:0000313" key="3">
    <source>
        <dbReference type="WBParaSite" id="OFLC_0001187701-mRNA-1"/>
    </source>
</evidence>
<protein>
    <submittedName>
        <fullName evidence="1 3">Uncharacterized protein</fullName>
    </submittedName>
</protein>
<evidence type="ECO:0000313" key="1">
    <source>
        <dbReference type="EMBL" id="VDO80081.1"/>
    </source>
</evidence>
<dbReference type="AlphaFoldDB" id="A0A183HWL5"/>
<sequence length="43" mass="5469">MIFRYPLGKIILHFFHYCYSSRILKYFRVWMIHATRIVLSFNW</sequence>
<accession>A0A183HWL5</accession>
<dbReference type="EMBL" id="UZAJ01017744">
    <property type="protein sequence ID" value="VDO80081.1"/>
    <property type="molecule type" value="Genomic_DNA"/>
</dbReference>
<dbReference type="WBParaSite" id="OFLC_0001187701-mRNA-1">
    <property type="protein sequence ID" value="OFLC_0001187701-mRNA-1"/>
    <property type="gene ID" value="OFLC_0001187701"/>
</dbReference>
<keyword evidence="2" id="KW-1185">Reference proteome</keyword>
<reference evidence="3" key="1">
    <citation type="submission" date="2016-06" db="UniProtKB">
        <authorList>
            <consortium name="WormBaseParasite"/>
        </authorList>
    </citation>
    <scope>IDENTIFICATION</scope>
</reference>
<reference evidence="1 2" key="2">
    <citation type="submission" date="2018-11" db="EMBL/GenBank/DDBJ databases">
        <authorList>
            <consortium name="Pathogen Informatics"/>
        </authorList>
    </citation>
    <scope>NUCLEOTIDE SEQUENCE [LARGE SCALE GENOMIC DNA]</scope>
</reference>